<keyword evidence="7 11" id="KW-0274">FAD</keyword>
<dbReference type="PANTHER" id="PTHR30040:SF2">
    <property type="entry name" value="FAD:PROTEIN FMN TRANSFERASE"/>
    <property type="match status" value="1"/>
</dbReference>
<dbReference type="EMBL" id="LQQO01000023">
    <property type="protein sequence ID" value="KZE13291.1"/>
    <property type="molecule type" value="Genomic_DNA"/>
</dbReference>
<comment type="similarity">
    <text evidence="11">Belongs to the ApbE family.</text>
</comment>
<keyword evidence="6 11" id="KW-0479">Metal-binding</keyword>
<evidence type="ECO:0000256" key="2">
    <source>
        <dbReference type="ARBA" id="ARBA00011955"/>
    </source>
</evidence>
<evidence type="ECO:0000313" key="12">
    <source>
        <dbReference type="EMBL" id="KZE13291.1"/>
    </source>
</evidence>
<dbReference type="PANTHER" id="PTHR30040">
    <property type="entry name" value="THIAMINE BIOSYNTHESIS LIPOPROTEIN APBE"/>
    <property type="match status" value="1"/>
</dbReference>
<gene>
    <name evidence="12" type="ORF">AVT10_03525</name>
</gene>
<evidence type="ECO:0000256" key="6">
    <source>
        <dbReference type="ARBA" id="ARBA00022723"/>
    </source>
</evidence>
<comment type="cofactor">
    <cofactor evidence="1">
        <name>Mg(2+)</name>
        <dbReference type="ChEBI" id="CHEBI:18420"/>
    </cofactor>
</comment>
<evidence type="ECO:0000256" key="5">
    <source>
        <dbReference type="ARBA" id="ARBA00022679"/>
    </source>
</evidence>
<dbReference type="Gene3D" id="3.10.520.10">
    <property type="entry name" value="ApbE-like domains"/>
    <property type="match status" value="1"/>
</dbReference>
<accession>A0ABR5YBJ3</accession>
<dbReference type="Proteomes" id="UP000076609">
    <property type="component" value="Unassembled WGS sequence"/>
</dbReference>
<evidence type="ECO:0000256" key="1">
    <source>
        <dbReference type="ARBA" id="ARBA00001946"/>
    </source>
</evidence>
<dbReference type="SUPFAM" id="SSF143631">
    <property type="entry name" value="ApbE-like"/>
    <property type="match status" value="1"/>
</dbReference>
<evidence type="ECO:0000256" key="10">
    <source>
        <dbReference type="ARBA" id="ARBA00048540"/>
    </source>
</evidence>
<reference evidence="13" key="1">
    <citation type="submission" date="2016-01" db="EMBL/GenBank/DDBJ databases">
        <title>Draft genome of Chromobacterium sp. F49.</title>
        <authorList>
            <person name="Hong K.W."/>
        </authorList>
    </citation>
    <scope>NUCLEOTIDE SEQUENCE [LARGE SCALE GENOMIC DNA]</scope>
    <source>
        <strain evidence="13">CN3</strain>
    </source>
</reference>
<proteinExistence type="inferred from homology"/>
<dbReference type="EC" id="2.7.1.180" evidence="2 11"/>
<evidence type="ECO:0000256" key="9">
    <source>
        <dbReference type="ARBA" id="ARBA00031306"/>
    </source>
</evidence>
<keyword evidence="8 11" id="KW-0460">Magnesium</keyword>
<evidence type="ECO:0000256" key="7">
    <source>
        <dbReference type="ARBA" id="ARBA00022827"/>
    </source>
</evidence>
<evidence type="ECO:0000256" key="4">
    <source>
        <dbReference type="ARBA" id="ARBA00022630"/>
    </source>
</evidence>
<protein>
    <recommendedName>
        <fullName evidence="3 11">FAD:protein FMN transferase</fullName>
        <ecNumber evidence="2 11">2.7.1.180</ecNumber>
    </recommendedName>
    <alternativeName>
        <fullName evidence="9 11">Flavin transferase</fullName>
    </alternativeName>
</protein>
<evidence type="ECO:0000256" key="8">
    <source>
        <dbReference type="ARBA" id="ARBA00022842"/>
    </source>
</evidence>
<sequence>MGTSWTVLAALPPPLAGAAGSLRHAIVARLINLVAQTSHWDPASALCRFNALPPGGVATLPDDLARVIDLSLRIAHASDGAFDPAIGRLVDLWGYGPPGPCPPPAAAAIDAARGVSGWQRLRFDPATARLRQPGGLALDLSGVAKGHAVDAVADLLAMQGVRHCLVEIGGELVGRGMRPDGDPWWVDLEDPPGAAFAPLRLALHEMAVATSGNYRRGDHSIDPRTGCPADTGVLSVSVIAPSAMLADALATAIAVAGPDCGVIAALDVAARIVVQSDGGVREILTPRLRTMLA</sequence>
<evidence type="ECO:0000256" key="3">
    <source>
        <dbReference type="ARBA" id="ARBA00016337"/>
    </source>
</evidence>
<dbReference type="PIRSF" id="PIRSF006268">
    <property type="entry name" value="ApbE"/>
    <property type="match status" value="1"/>
</dbReference>
<comment type="catalytic activity">
    <reaction evidence="10 11">
        <text>L-threonyl-[protein] + FAD = FMN-L-threonyl-[protein] + AMP + H(+)</text>
        <dbReference type="Rhea" id="RHEA:36847"/>
        <dbReference type="Rhea" id="RHEA-COMP:11060"/>
        <dbReference type="Rhea" id="RHEA-COMP:11061"/>
        <dbReference type="ChEBI" id="CHEBI:15378"/>
        <dbReference type="ChEBI" id="CHEBI:30013"/>
        <dbReference type="ChEBI" id="CHEBI:57692"/>
        <dbReference type="ChEBI" id="CHEBI:74257"/>
        <dbReference type="ChEBI" id="CHEBI:456215"/>
        <dbReference type="EC" id="2.7.1.180"/>
    </reaction>
</comment>
<keyword evidence="5 11" id="KW-0808">Transferase</keyword>
<dbReference type="InterPro" id="IPR003374">
    <property type="entry name" value="ApbE-like_sf"/>
</dbReference>
<comment type="caution">
    <text evidence="12">The sequence shown here is derived from an EMBL/GenBank/DDBJ whole genome shotgun (WGS) entry which is preliminary data.</text>
</comment>
<evidence type="ECO:0000256" key="11">
    <source>
        <dbReference type="PIRNR" id="PIRNR006268"/>
    </source>
</evidence>
<dbReference type="Pfam" id="PF02424">
    <property type="entry name" value="ApbE"/>
    <property type="match status" value="1"/>
</dbReference>
<keyword evidence="13" id="KW-1185">Reference proteome</keyword>
<dbReference type="InterPro" id="IPR024932">
    <property type="entry name" value="ApbE"/>
</dbReference>
<keyword evidence="4 11" id="KW-0285">Flavoprotein</keyword>
<organism evidence="12 13">
    <name type="scientific">Sphingomonas hankookensis</name>
    <dbReference type="NCBI Taxonomy" id="563996"/>
    <lineage>
        <taxon>Bacteria</taxon>
        <taxon>Pseudomonadati</taxon>
        <taxon>Pseudomonadota</taxon>
        <taxon>Alphaproteobacteria</taxon>
        <taxon>Sphingomonadales</taxon>
        <taxon>Sphingomonadaceae</taxon>
        <taxon>Sphingomonas</taxon>
    </lineage>
</organism>
<evidence type="ECO:0000313" key="13">
    <source>
        <dbReference type="Proteomes" id="UP000076609"/>
    </source>
</evidence>
<name>A0ABR5YBJ3_9SPHN</name>